<dbReference type="Pfam" id="PF00355">
    <property type="entry name" value="Rieske"/>
    <property type="match status" value="1"/>
</dbReference>
<dbReference type="RefSeq" id="WP_188180731.1">
    <property type="nucleotide sequence ID" value="NZ_JACVQF010000182.1"/>
</dbReference>
<keyword evidence="3" id="KW-0001">2Fe-2S</keyword>
<feature type="domain" description="Rieske" evidence="11">
    <location>
        <begin position="59"/>
        <end position="151"/>
    </location>
</feature>
<evidence type="ECO:0000256" key="3">
    <source>
        <dbReference type="ARBA" id="ARBA00022714"/>
    </source>
</evidence>
<dbReference type="InterPro" id="IPR005805">
    <property type="entry name" value="Rieske_Fe-S_prot_C"/>
</dbReference>
<keyword evidence="13" id="KW-1185">Reference proteome</keyword>
<dbReference type="GO" id="GO:0016705">
    <property type="term" value="F:oxidoreductase activity, acting on paired donors, with incorporation or reduction of molecular oxygen"/>
    <property type="evidence" value="ECO:0007669"/>
    <property type="project" value="UniProtKB-ARBA"/>
</dbReference>
<reference evidence="12" key="1">
    <citation type="submission" date="2020-09" db="EMBL/GenBank/DDBJ databases">
        <title>Streptomyces grisecoloratus sp. nov., isolated from cotton soil.</title>
        <authorList>
            <person name="Xing L."/>
        </authorList>
    </citation>
    <scope>NUCLEOTIDE SEQUENCE</scope>
    <source>
        <strain evidence="12">TRM S81-3</strain>
    </source>
</reference>
<gene>
    <name evidence="12" type="ORF">H0H10_11185</name>
</gene>
<dbReference type="PANTHER" id="PTHR10134">
    <property type="entry name" value="CYTOCHROME B-C1 COMPLEX SUBUNIT RIESKE, MITOCHONDRIAL"/>
    <property type="match status" value="1"/>
</dbReference>
<feature type="region of interest" description="Disordered" evidence="10">
    <location>
        <begin position="29"/>
        <end position="59"/>
    </location>
</feature>
<dbReference type="AlphaFoldDB" id="A0A926L252"/>
<keyword evidence="7" id="KW-1015">Disulfide bond</keyword>
<feature type="compositionally biased region" description="Gly residues" evidence="10">
    <location>
        <begin position="29"/>
        <end position="43"/>
    </location>
</feature>
<name>A0A926L252_9ACTN</name>
<reference evidence="12" key="2">
    <citation type="submission" date="2020-09" db="EMBL/GenBank/DDBJ databases">
        <authorList>
            <person name="Luo X."/>
        </authorList>
    </citation>
    <scope>NUCLEOTIDE SEQUENCE</scope>
    <source>
        <strain evidence="12">TRM S81-3</strain>
    </source>
</reference>
<dbReference type="Gene3D" id="2.102.10.10">
    <property type="entry name" value="Rieske [2Fe-2S] iron-sulphur domain"/>
    <property type="match status" value="1"/>
</dbReference>
<feature type="compositionally biased region" description="Low complexity" evidence="10">
    <location>
        <begin position="44"/>
        <end position="56"/>
    </location>
</feature>
<dbReference type="GO" id="GO:0051537">
    <property type="term" value="F:2 iron, 2 sulfur cluster binding"/>
    <property type="evidence" value="ECO:0007669"/>
    <property type="project" value="UniProtKB-KW"/>
</dbReference>
<dbReference type="InterPro" id="IPR017941">
    <property type="entry name" value="Rieske_2Fe-2S"/>
</dbReference>
<dbReference type="EMBL" id="JACVQF010000182">
    <property type="protein sequence ID" value="MBD0419719.1"/>
    <property type="molecule type" value="Genomic_DNA"/>
</dbReference>
<evidence type="ECO:0000256" key="7">
    <source>
        <dbReference type="ARBA" id="ARBA00023157"/>
    </source>
</evidence>
<accession>A0A926L252</accession>
<proteinExistence type="predicted"/>
<dbReference type="SUPFAM" id="SSF50022">
    <property type="entry name" value="ISP domain"/>
    <property type="match status" value="1"/>
</dbReference>
<dbReference type="CDD" id="cd03467">
    <property type="entry name" value="Rieske"/>
    <property type="match status" value="1"/>
</dbReference>
<dbReference type="PROSITE" id="PS51296">
    <property type="entry name" value="RIESKE"/>
    <property type="match status" value="1"/>
</dbReference>
<evidence type="ECO:0000259" key="11">
    <source>
        <dbReference type="PROSITE" id="PS51296"/>
    </source>
</evidence>
<evidence type="ECO:0000256" key="9">
    <source>
        <dbReference type="ARBA" id="ARBA00034078"/>
    </source>
</evidence>
<comment type="function">
    <text evidence="1">Iron-sulfur subunit of the cytochrome bc1 complex, an essential component of the respiratory electron transport chain required for ATP synthesis. The bc1 complex catalyzes the oxidation of menaquinol and the reduction of cytochrome c in the respiratory chain. The bc1 complex operates through a Q-cycle mechanism that couples electron transfer to generation of the proton gradient that drives ATP synthesis.</text>
</comment>
<dbReference type="PROSITE" id="PS51257">
    <property type="entry name" value="PROKAR_LIPOPROTEIN"/>
    <property type="match status" value="1"/>
</dbReference>
<dbReference type="FunFam" id="2.102.10.10:FF:000016">
    <property type="entry name" value="Nitrite reductase/ring-hydroxylating ferredoxin subunit"/>
    <property type="match status" value="1"/>
</dbReference>
<keyword evidence="5" id="KW-0408">Iron</keyword>
<evidence type="ECO:0000256" key="8">
    <source>
        <dbReference type="ARBA" id="ARBA00029586"/>
    </source>
</evidence>
<dbReference type="InterPro" id="IPR014349">
    <property type="entry name" value="Rieske_Fe-S_prot"/>
</dbReference>
<dbReference type="PRINTS" id="PR00162">
    <property type="entry name" value="RIESKE"/>
</dbReference>
<keyword evidence="4" id="KW-0479">Metal-binding</keyword>
<evidence type="ECO:0000313" key="13">
    <source>
        <dbReference type="Proteomes" id="UP000621210"/>
    </source>
</evidence>
<evidence type="ECO:0000313" key="12">
    <source>
        <dbReference type="EMBL" id="MBD0419719.1"/>
    </source>
</evidence>
<organism evidence="12 13">
    <name type="scientific">Streptomyces griseicoloratus</name>
    <dbReference type="NCBI Taxonomy" id="2752516"/>
    <lineage>
        <taxon>Bacteria</taxon>
        <taxon>Bacillati</taxon>
        <taxon>Actinomycetota</taxon>
        <taxon>Actinomycetes</taxon>
        <taxon>Kitasatosporales</taxon>
        <taxon>Streptomycetaceae</taxon>
        <taxon>Streptomyces</taxon>
    </lineage>
</organism>
<evidence type="ECO:0000256" key="6">
    <source>
        <dbReference type="ARBA" id="ARBA00023014"/>
    </source>
</evidence>
<keyword evidence="6" id="KW-0411">Iron-sulfur</keyword>
<dbReference type="InterPro" id="IPR036922">
    <property type="entry name" value="Rieske_2Fe-2S_sf"/>
</dbReference>
<dbReference type="GO" id="GO:0004497">
    <property type="term" value="F:monooxygenase activity"/>
    <property type="evidence" value="ECO:0007669"/>
    <property type="project" value="UniProtKB-ARBA"/>
</dbReference>
<comment type="caution">
    <text evidence="12">The sequence shown here is derived from an EMBL/GenBank/DDBJ whole genome shotgun (WGS) entry which is preliminary data.</text>
</comment>
<dbReference type="Proteomes" id="UP000621210">
    <property type="component" value="Unassembled WGS sequence"/>
</dbReference>
<protein>
    <recommendedName>
        <fullName evidence="2">Cytochrome bc1 complex Rieske iron-sulfur subunit</fullName>
    </recommendedName>
    <alternativeName>
        <fullName evidence="8">Cytochrome bc1 reductase complex subunit QcrA</fullName>
    </alternativeName>
</protein>
<evidence type="ECO:0000256" key="4">
    <source>
        <dbReference type="ARBA" id="ARBA00022723"/>
    </source>
</evidence>
<dbReference type="GO" id="GO:0046872">
    <property type="term" value="F:metal ion binding"/>
    <property type="evidence" value="ECO:0007669"/>
    <property type="project" value="UniProtKB-KW"/>
</dbReference>
<evidence type="ECO:0000256" key="1">
    <source>
        <dbReference type="ARBA" id="ARBA00002494"/>
    </source>
</evidence>
<evidence type="ECO:0000256" key="2">
    <source>
        <dbReference type="ARBA" id="ARBA00015816"/>
    </source>
</evidence>
<evidence type="ECO:0000256" key="5">
    <source>
        <dbReference type="ARBA" id="ARBA00023004"/>
    </source>
</evidence>
<dbReference type="GO" id="GO:0016020">
    <property type="term" value="C:membrane"/>
    <property type="evidence" value="ECO:0007669"/>
    <property type="project" value="InterPro"/>
</dbReference>
<comment type="cofactor">
    <cofactor evidence="9">
        <name>[2Fe-2S] cluster</name>
        <dbReference type="ChEBI" id="CHEBI:190135"/>
    </cofactor>
</comment>
<sequence>MTPSTTRRTVLLSTGAAALAMGCGDGNGDGGTGSDTGGDGGGDSAATKAPAATDAPAGRELAATSDIPVGGGKIFADEQIVVTQPTQGDFKAFSAVCTHQGCTVTEVRDGTIDCACHNSRFRIADGSVEQGPATQPLSEQRITVDGNSVRLV</sequence>
<evidence type="ECO:0000256" key="10">
    <source>
        <dbReference type="SAM" id="MobiDB-lite"/>
    </source>
</evidence>